<dbReference type="SUPFAM" id="SSF55729">
    <property type="entry name" value="Acyl-CoA N-acyltransferases (Nat)"/>
    <property type="match status" value="1"/>
</dbReference>
<dbReference type="GO" id="GO:0016740">
    <property type="term" value="F:transferase activity"/>
    <property type="evidence" value="ECO:0007669"/>
    <property type="project" value="UniProtKB-KW"/>
</dbReference>
<evidence type="ECO:0000259" key="1">
    <source>
        <dbReference type="PROSITE" id="PS51729"/>
    </source>
</evidence>
<dbReference type="PANTHER" id="PTHR31435">
    <property type="entry name" value="PROTEIN NATD1"/>
    <property type="match status" value="1"/>
</dbReference>
<dbReference type="EMBL" id="VYQE01000001">
    <property type="protein sequence ID" value="KAA9010303.1"/>
    <property type="molecule type" value="Genomic_DNA"/>
</dbReference>
<evidence type="ECO:0000313" key="2">
    <source>
        <dbReference type="EMBL" id="KAA9010303.1"/>
    </source>
</evidence>
<keyword evidence="3" id="KW-1185">Reference proteome</keyword>
<name>A0A5J5GRF4_9RHOB</name>
<proteinExistence type="predicted"/>
<comment type="caution">
    <text evidence="2">The sequence shown here is derived from an EMBL/GenBank/DDBJ whole genome shotgun (WGS) entry which is preliminary data.</text>
</comment>
<organism evidence="2 3">
    <name type="scientific">Histidinibacterium aquaticum</name>
    <dbReference type="NCBI Taxonomy" id="2613962"/>
    <lineage>
        <taxon>Bacteria</taxon>
        <taxon>Pseudomonadati</taxon>
        <taxon>Pseudomonadota</taxon>
        <taxon>Alphaproteobacteria</taxon>
        <taxon>Rhodobacterales</taxon>
        <taxon>Paracoccaceae</taxon>
        <taxon>Histidinibacterium</taxon>
    </lineage>
</organism>
<dbReference type="InterPro" id="IPR016181">
    <property type="entry name" value="Acyl_CoA_acyltransferase"/>
</dbReference>
<gene>
    <name evidence="2" type="ORF">F3S47_03390</name>
</gene>
<feature type="domain" description="N-acetyltransferase" evidence="1">
    <location>
        <begin position="11"/>
        <end position="97"/>
    </location>
</feature>
<dbReference type="RefSeq" id="WP_150443789.1">
    <property type="nucleotide sequence ID" value="NZ_VYQE01000001.1"/>
</dbReference>
<sequence length="98" mass="10863">MSTDTPEIRREVEGSKGRYVISTPEGEAELTYSVLSAALVIADHTAVPKALEGKGYARALLDRMLDDARTEGFRIVPLCPYVNSQRARHPEWADLFSV</sequence>
<dbReference type="InterPro" id="IPR031165">
    <property type="entry name" value="GNAT_YJDJ"/>
</dbReference>
<reference evidence="2 3" key="1">
    <citation type="submission" date="2019-09" db="EMBL/GenBank/DDBJ databases">
        <authorList>
            <person name="Park J.-S."/>
            <person name="Choi H.-J."/>
        </authorList>
    </citation>
    <scope>NUCLEOTIDE SEQUENCE [LARGE SCALE GENOMIC DNA]</scope>
    <source>
        <strain evidence="2 3">176SS1-4</strain>
    </source>
</reference>
<dbReference type="Gene3D" id="3.40.630.30">
    <property type="match status" value="1"/>
</dbReference>
<dbReference type="PANTHER" id="PTHR31435:SF10">
    <property type="entry name" value="BSR4717 PROTEIN"/>
    <property type="match status" value="1"/>
</dbReference>
<dbReference type="PROSITE" id="PS51729">
    <property type="entry name" value="GNAT_YJDJ"/>
    <property type="match status" value="1"/>
</dbReference>
<dbReference type="Pfam" id="PF14542">
    <property type="entry name" value="Acetyltransf_CG"/>
    <property type="match status" value="1"/>
</dbReference>
<dbReference type="InterPro" id="IPR045057">
    <property type="entry name" value="Gcn5-rel_NAT"/>
</dbReference>
<dbReference type="AlphaFoldDB" id="A0A5J5GRF4"/>
<dbReference type="CDD" id="cd04301">
    <property type="entry name" value="NAT_SF"/>
    <property type="match status" value="1"/>
</dbReference>
<keyword evidence="2" id="KW-0808">Transferase</keyword>
<evidence type="ECO:0000313" key="3">
    <source>
        <dbReference type="Proteomes" id="UP000326554"/>
    </source>
</evidence>
<protein>
    <submittedName>
        <fullName evidence="2">N-acetyltransferase</fullName>
    </submittedName>
</protein>
<dbReference type="Proteomes" id="UP000326554">
    <property type="component" value="Unassembled WGS sequence"/>
</dbReference>
<accession>A0A5J5GRF4</accession>